<proteinExistence type="predicted"/>
<feature type="region of interest" description="Disordered" evidence="1">
    <location>
        <begin position="33"/>
        <end position="57"/>
    </location>
</feature>
<name>A0AB39QKR5_9ACTN</name>
<dbReference type="AlphaFoldDB" id="A0AB39QKR5"/>
<evidence type="ECO:0000256" key="1">
    <source>
        <dbReference type="SAM" id="MobiDB-lite"/>
    </source>
</evidence>
<dbReference type="EMBL" id="CP163441">
    <property type="protein sequence ID" value="XDQ43336.1"/>
    <property type="molecule type" value="Genomic_DNA"/>
</dbReference>
<reference evidence="2" key="1">
    <citation type="submission" date="2024-07" db="EMBL/GenBank/DDBJ databases">
        <authorList>
            <person name="Yu S.T."/>
        </authorList>
    </citation>
    <scope>NUCLEOTIDE SEQUENCE</scope>
    <source>
        <strain evidence="2">R39</strain>
    </source>
</reference>
<accession>A0AB39QKR5</accession>
<gene>
    <name evidence="2" type="ORF">AB5J52_14295</name>
</gene>
<organism evidence="2">
    <name type="scientific">Streptomyces sp. R39</name>
    <dbReference type="NCBI Taxonomy" id="3238631"/>
    <lineage>
        <taxon>Bacteria</taxon>
        <taxon>Bacillati</taxon>
        <taxon>Actinomycetota</taxon>
        <taxon>Actinomycetes</taxon>
        <taxon>Kitasatosporales</taxon>
        <taxon>Streptomycetaceae</taxon>
        <taxon>Streptomyces</taxon>
    </lineage>
</organism>
<evidence type="ECO:0008006" key="3">
    <source>
        <dbReference type="Google" id="ProtNLM"/>
    </source>
</evidence>
<protein>
    <recommendedName>
        <fullName evidence="3">NUDIX hydrolase</fullName>
    </recommendedName>
</protein>
<sequence>MWSEPSRDHRPGIFHLSVAENGEELYGCTARGTTAEHRSPVPEPLRLPPGGPEAHPRHEHCALEALATEYGVRLPRLALTQGRLHTFRTRPWNRAPGPGEPYLTIRFVAHRS</sequence>
<feature type="compositionally biased region" description="Pro residues" evidence="1">
    <location>
        <begin position="41"/>
        <end position="51"/>
    </location>
</feature>
<evidence type="ECO:0000313" key="2">
    <source>
        <dbReference type="EMBL" id="XDQ43336.1"/>
    </source>
</evidence>
<dbReference type="RefSeq" id="WP_369222490.1">
    <property type="nucleotide sequence ID" value="NZ_CP163441.1"/>
</dbReference>